<keyword evidence="3" id="KW-1185">Reference proteome</keyword>
<dbReference type="InParanoid" id="A0A409W8Q6"/>
<dbReference type="EMBL" id="NHYE01005306">
    <property type="protein sequence ID" value="PPQ74879.1"/>
    <property type="molecule type" value="Genomic_DNA"/>
</dbReference>
<feature type="region of interest" description="Disordered" evidence="1">
    <location>
        <begin position="171"/>
        <end position="208"/>
    </location>
</feature>
<organism evidence="2 3">
    <name type="scientific">Gymnopilus dilepis</name>
    <dbReference type="NCBI Taxonomy" id="231916"/>
    <lineage>
        <taxon>Eukaryota</taxon>
        <taxon>Fungi</taxon>
        <taxon>Dikarya</taxon>
        <taxon>Basidiomycota</taxon>
        <taxon>Agaricomycotina</taxon>
        <taxon>Agaricomycetes</taxon>
        <taxon>Agaricomycetidae</taxon>
        <taxon>Agaricales</taxon>
        <taxon>Agaricineae</taxon>
        <taxon>Hymenogastraceae</taxon>
        <taxon>Gymnopilus</taxon>
    </lineage>
</organism>
<protein>
    <submittedName>
        <fullName evidence="2">Uncharacterized protein</fullName>
    </submittedName>
</protein>
<comment type="caution">
    <text evidence="2">The sequence shown here is derived from an EMBL/GenBank/DDBJ whole genome shotgun (WGS) entry which is preliminary data.</text>
</comment>
<evidence type="ECO:0000313" key="3">
    <source>
        <dbReference type="Proteomes" id="UP000284706"/>
    </source>
</evidence>
<sequence length="208" mass="23124">MPLCHCQHAKCNGADISVAAFKKHKREDKISMLHAAAALTDDIDKRRHAAINLHLASANPSEIPRSDDNTQSKPWSPRAETYQHMVNSRLYQLSVIEKKIDALITSTERKLSGLGLPRSADEPFPLSPSKTSIREIFHELSCISHRSPAVQEAKTTISDRLSPLAHQLRDARNQWKKAQKNLPATSPTSKPSAVDSSYDTGELQDVMQ</sequence>
<gene>
    <name evidence="2" type="ORF">CVT26_011475</name>
</gene>
<dbReference type="AlphaFoldDB" id="A0A409W8Q6"/>
<proteinExistence type="predicted"/>
<evidence type="ECO:0000313" key="2">
    <source>
        <dbReference type="EMBL" id="PPQ74879.1"/>
    </source>
</evidence>
<evidence type="ECO:0000256" key="1">
    <source>
        <dbReference type="SAM" id="MobiDB-lite"/>
    </source>
</evidence>
<feature type="compositionally biased region" description="Polar residues" evidence="1">
    <location>
        <begin position="182"/>
        <end position="199"/>
    </location>
</feature>
<dbReference type="Proteomes" id="UP000284706">
    <property type="component" value="Unassembled WGS sequence"/>
</dbReference>
<feature type="region of interest" description="Disordered" evidence="1">
    <location>
        <begin position="56"/>
        <end position="78"/>
    </location>
</feature>
<accession>A0A409W8Q6</accession>
<reference evidence="2 3" key="1">
    <citation type="journal article" date="2018" name="Evol. Lett.">
        <title>Horizontal gene cluster transfer increased hallucinogenic mushroom diversity.</title>
        <authorList>
            <person name="Reynolds H.T."/>
            <person name="Vijayakumar V."/>
            <person name="Gluck-Thaler E."/>
            <person name="Korotkin H.B."/>
            <person name="Matheny P.B."/>
            <person name="Slot J.C."/>
        </authorList>
    </citation>
    <scope>NUCLEOTIDE SEQUENCE [LARGE SCALE GENOMIC DNA]</scope>
    <source>
        <strain evidence="2 3">SRW20</strain>
    </source>
</reference>
<name>A0A409W8Q6_9AGAR</name>